<dbReference type="Proteomes" id="UP001285441">
    <property type="component" value="Unassembled WGS sequence"/>
</dbReference>
<feature type="compositionally biased region" description="Polar residues" evidence="1">
    <location>
        <begin position="1"/>
        <end position="13"/>
    </location>
</feature>
<evidence type="ECO:0000313" key="2">
    <source>
        <dbReference type="EMBL" id="KAK3390791.1"/>
    </source>
</evidence>
<protein>
    <recommendedName>
        <fullName evidence="4">RRM domain-containing protein</fullName>
    </recommendedName>
</protein>
<dbReference type="GO" id="GO:0003676">
    <property type="term" value="F:nucleic acid binding"/>
    <property type="evidence" value="ECO:0007669"/>
    <property type="project" value="InterPro"/>
</dbReference>
<accession>A0AAE0NZU3</accession>
<dbReference type="InterPro" id="IPR035979">
    <property type="entry name" value="RBD_domain_sf"/>
</dbReference>
<dbReference type="AlphaFoldDB" id="A0AAE0NZU3"/>
<evidence type="ECO:0008006" key="4">
    <source>
        <dbReference type="Google" id="ProtNLM"/>
    </source>
</evidence>
<sequence>MNDQASGNSSQERWTVAPNNRVPRLVGAGPAAGAQHQPWFEPASSVPSVPAGFGPPMSALAPLAAPMPGYPPQVARQNQPLRGSGSRDFLPYVPVVQNLCPDQQLRNIMTGVSPNYRGNINIPRNLPADIPPEQNCSLFITGLPHDVTTHQLLNSFTNIGRVYSSHINEPKEHNGHYTSAAKLVFFERAAAERFYSAYGAHHGSFFILGNHSYQRARVVWNRIMAGPQVGPNYDHKSRVLRLSGDPTVINPEMLTNLFKEKLYFDIDEISILDWTPACQTVQYRFGSFRSQAEGAMIYLNTIAPGLDVEYGPDPCDLWTLPSTMPGGSMEAIPPGAGQVMPQQSGHGHQGAGAVMPQQLGHHHRASGHHSQFSDGHHYQSSGF</sequence>
<dbReference type="InterPro" id="IPR012677">
    <property type="entry name" value="Nucleotide-bd_a/b_plait_sf"/>
</dbReference>
<evidence type="ECO:0000256" key="1">
    <source>
        <dbReference type="SAM" id="MobiDB-lite"/>
    </source>
</evidence>
<feature type="region of interest" description="Disordered" evidence="1">
    <location>
        <begin position="333"/>
        <end position="383"/>
    </location>
</feature>
<comment type="caution">
    <text evidence="2">The sequence shown here is derived from an EMBL/GenBank/DDBJ whole genome shotgun (WGS) entry which is preliminary data.</text>
</comment>
<evidence type="ECO:0000313" key="3">
    <source>
        <dbReference type="Proteomes" id="UP001285441"/>
    </source>
</evidence>
<dbReference type="SUPFAM" id="SSF54928">
    <property type="entry name" value="RNA-binding domain, RBD"/>
    <property type="match status" value="1"/>
</dbReference>
<feature type="compositionally biased region" description="Polar residues" evidence="1">
    <location>
        <begin position="368"/>
        <end position="383"/>
    </location>
</feature>
<organism evidence="2 3">
    <name type="scientific">Podospora didyma</name>
    <dbReference type="NCBI Taxonomy" id="330526"/>
    <lineage>
        <taxon>Eukaryota</taxon>
        <taxon>Fungi</taxon>
        <taxon>Dikarya</taxon>
        <taxon>Ascomycota</taxon>
        <taxon>Pezizomycotina</taxon>
        <taxon>Sordariomycetes</taxon>
        <taxon>Sordariomycetidae</taxon>
        <taxon>Sordariales</taxon>
        <taxon>Podosporaceae</taxon>
        <taxon>Podospora</taxon>
    </lineage>
</organism>
<dbReference type="EMBL" id="JAULSW010000002">
    <property type="protein sequence ID" value="KAK3390791.1"/>
    <property type="molecule type" value="Genomic_DNA"/>
</dbReference>
<dbReference type="CDD" id="cd00590">
    <property type="entry name" value="RRM_SF"/>
    <property type="match status" value="1"/>
</dbReference>
<feature type="region of interest" description="Disordered" evidence="1">
    <location>
        <begin position="1"/>
        <end position="20"/>
    </location>
</feature>
<reference evidence="2" key="2">
    <citation type="submission" date="2023-06" db="EMBL/GenBank/DDBJ databases">
        <authorList>
            <consortium name="Lawrence Berkeley National Laboratory"/>
            <person name="Haridas S."/>
            <person name="Hensen N."/>
            <person name="Bonometti L."/>
            <person name="Westerberg I."/>
            <person name="Brannstrom I.O."/>
            <person name="Guillou S."/>
            <person name="Cros-Aarteil S."/>
            <person name="Calhoun S."/>
            <person name="Kuo A."/>
            <person name="Mondo S."/>
            <person name="Pangilinan J."/>
            <person name="Riley R."/>
            <person name="LaButti K."/>
            <person name="Andreopoulos B."/>
            <person name="Lipzen A."/>
            <person name="Chen C."/>
            <person name="Yanf M."/>
            <person name="Daum C."/>
            <person name="Ng V."/>
            <person name="Clum A."/>
            <person name="Steindorff A."/>
            <person name="Ohm R."/>
            <person name="Martin F."/>
            <person name="Silar P."/>
            <person name="Natvig D."/>
            <person name="Lalanne C."/>
            <person name="Gautier V."/>
            <person name="Ament-velasquez S.L."/>
            <person name="Kruys A."/>
            <person name="Hutchinson M.I."/>
            <person name="Powell A.J."/>
            <person name="Barry K."/>
            <person name="Miller A.N."/>
            <person name="Grigoriev I.V."/>
            <person name="Debuchy R."/>
            <person name="Gladieux P."/>
            <person name="Thoren M.H."/>
            <person name="Johannesson H."/>
        </authorList>
    </citation>
    <scope>NUCLEOTIDE SEQUENCE</scope>
    <source>
        <strain evidence="2">CBS 232.78</strain>
    </source>
</reference>
<keyword evidence="3" id="KW-1185">Reference proteome</keyword>
<gene>
    <name evidence="2" type="ORF">B0H63DRAFT_557693</name>
</gene>
<dbReference type="Gene3D" id="3.30.70.330">
    <property type="match status" value="1"/>
</dbReference>
<reference evidence="2" key="1">
    <citation type="journal article" date="2023" name="Mol. Phylogenet. Evol.">
        <title>Genome-scale phylogeny and comparative genomics of the fungal order Sordariales.</title>
        <authorList>
            <person name="Hensen N."/>
            <person name="Bonometti L."/>
            <person name="Westerberg I."/>
            <person name="Brannstrom I.O."/>
            <person name="Guillou S."/>
            <person name="Cros-Aarteil S."/>
            <person name="Calhoun S."/>
            <person name="Haridas S."/>
            <person name="Kuo A."/>
            <person name="Mondo S."/>
            <person name="Pangilinan J."/>
            <person name="Riley R."/>
            <person name="LaButti K."/>
            <person name="Andreopoulos B."/>
            <person name="Lipzen A."/>
            <person name="Chen C."/>
            <person name="Yan M."/>
            <person name="Daum C."/>
            <person name="Ng V."/>
            <person name="Clum A."/>
            <person name="Steindorff A."/>
            <person name="Ohm R.A."/>
            <person name="Martin F."/>
            <person name="Silar P."/>
            <person name="Natvig D.O."/>
            <person name="Lalanne C."/>
            <person name="Gautier V."/>
            <person name="Ament-Velasquez S.L."/>
            <person name="Kruys A."/>
            <person name="Hutchinson M.I."/>
            <person name="Powell A.J."/>
            <person name="Barry K."/>
            <person name="Miller A.N."/>
            <person name="Grigoriev I.V."/>
            <person name="Debuchy R."/>
            <person name="Gladieux P."/>
            <person name="Hiltunen Thoren M."/>
            <person name="Johannesson H."/>
        </authorList>
    </citation>
    <scope>NUCLEOTIDE SEQUENCE</scope>
    <source>
        <strain evidence="2">CBS 232.78</strain>
    </source>
</reference>
<name>A0AAE0NZU3_9PEZI</name>
<proteinExistence type="predicted"/>